<reference evidence="6" key="1">
    <citation type="submission" date="2021-05" db="EMBL/GenBank/DDBJ databases">
        <authorList>
            <person name="Stam R."/>
        </authorList>
    </citation>
    <scope>NUCLEOTIDE SEQUENCE</scope>
    <source>
        <strain evidence="6">CS162</strain>
    </source>
</reference>
<dbReference type="GO" id="GO:0140664">
    <property type="term" value="F:ATP-dependent DNA damage sensor activity"/>
    <property type="evidence" value="ECO:0007669"/>
    <property type="project" value="InterPro"/>
</dbReference>
<dbReference type="PROSITE" id="PS00486">
    <property type="entry name" value="DNA_MISMATCH_REPAIR_2"/>
    <property type="match status" value="1"/>
</dbReference>
<dbReference type="GO" id="GO:0051026">
    <property type="term" value="P:chiasma assembly"/>
    <property type="evidence" value="ECO:0007669"/>
    <property type="project" value="TreeGrafter"/>
</dbReference>
<comment type="caution">
    <text evidence="6">The sequence shown here is derived from an EMBL/GenBank/DDBJ whole genome shotgun (WGS) entry which is preliminary data.</text>
</comment>
<proteinExistence type="inferred from homology"/>
<dbReference type="Pfam" id="PF00488">
    <property type="entry name" value="MutS_V"/>
    <property type="match status" value="1"/>
</dbReference>
<dbReference type="InterPro" id="IPR007696">
    <property type="entry name" value="DNA_mismatch_repair_MutS_core"/>
</dbReference>
<dbReference type="AlphaFoldDB" id="A0A8J2I5V5"/>
<keyword evidence="4" id="KW-0238">DNA-binding</keyword>
<evidence type="ECO:0000256" key="2">
    <source>
        <dbReference type="ARBA" id="ARBA00022741"/>
    </source>
</evidence>
<dbReference type="OrthoDB" id="29596at2759"/>
<gene>
    <name evidence="6" type="ORF">ALTATR162_LOCUS4902</name>
</gene>
<dbReference type="Proteomes" id="UP000676310">
    <property type="component" value="Unassembled WGS sequence"/>
</dbReference>
<dbReference type="SMART" id="SM00534">
    <property type="entry name" value="MUTSac"/>
    <property type="match status" value="1"/>
</dbReference>
<dbReference type="RefSeq" id="XP_043168453.1">
    <property type="nucleotide sequence ID" value="XM_043312518.1"/>
</dbReference>
<comment type="similarity">
    <text evidence="1">Belongs to the DNA mismatch repair MutS family.</text>
</comment>
<name>A0A8J2I5V5_9PLEO</name>
<dbReference type="InterPro" id="IPR000432">
    <property type="entry name" value="DNA_mismatch_repair_MutS_C"/>
</dbReference>
<accession>A0A8J2I5V5</accession>
<evidence type="ECO:0000256" key="1">
    <source>
        <dbReference type="ARBA" id="ARBA00006271"/>
    </source>
</evidence>
<dbReference type="GO" id="GO:0005634">
    <property type="term" value="C:nucleus"/>
    <property type="evidence" value="ECO:0007669"/>
    <property type="project" value="TreeGrafter"/>
</dbReference>
<organism evidence="6 7">
    <name type="scientific">Alternaria atra</name>
    <dbReference type="NCBI Taxonomy" id="119953"/>
    <lineage>
        <taxon>Eukaryota</taxon>
        <taxon>Fungi</taxon>
        <taxon>Dikarya</taxon>
        <taxon>Ascomycota</taxon>
        <taxon>Pezizomycotina</taxon>
        <taxon>Dothideomycetes</taxon>
        <taxon>Pleosporomycetidae</taxon>
        <taxon>Pleosporales</taxon>
        <taxon>Pleosporineae</taxon>
        <taxon>Pleosporaceae</taxon>
        <taxon>Alternaria</taxon>
        <taxon>Alternaria sect. Ulocladioides</taxon>
    </lineage>
</organism>
<dbReference type="PANTHER" id="PTHR11361:SF20">
    <property type="entry name" value="MUTS PROTEIN HOMOLOG 5"/>
    <property type="match status" value="1"/>
</dbReference>
<dbReference type="CDD" id="cd03281">
    <property type="entry name" value="ABC_MSH5_euk"/>
    <property type="match status" value="1"/>
</dbReference>
<evidence type="ECO:0000259" key="5">
    <source>
        <dbReference type="PROSITE" id="PS00486"/>
    </source>
</evidence>
<dbReference type="EMBL" id="CAJRGZ010000017">
    <property type="protein sequence ID" value="CAG5157110.1"/>
    <property type="molecule type" value="Genomic_DNA"/>
</dbReference>
<keyword evidence="3" id="KW-0067">ATP-binding</keyword>
<dbReference type="GO" id="GO:0005524">
    <property type="term" value="F:ATP binding"/>
    <property type="evidence" value="ECO:0007669"/>
    <property type="project" value="UniProtKB-KW"/>
</dbReference>
<dbReference type="SMART" id="SM00533">
    <property type="entry name" value="MUTSd"/>
    <property type="match status" value="1"/>
</dbReference>
<dbReference type="GO" id="GO:0030983">
    <property type="term" value="F:mismatched DNA binding"/>
    <property type="evidence" value="ECO:0007669"/>
    <property type="project" value="InterPro"/>
</dbReference>
<keyword evidence="7" id="KW-1185">Reference proteome</keyword>
<dbReference type="GO" id="GO:0006298">
    <property type="term" value="P:mismatch repair"/>
    <property type="evidence" value="ECO:0007669"/>
    <property type="project" value="InterPro"/>
</dbReference>
<dbReference type="SUPFAM" id="SSF52540">
    <property type="entry name" value="P-loop containing nucleoside triphosphate hydrolases"/>
    <property type="match status" value="1"/>
</dbReference>
<feature type="domain" description="DNA mismatch repair proteins mutS family" evidence="5">
    <location>
        <begin position="724"/>
        <end position="740"/>
    </location>
</feature>
<dbReference type="PANTHER" id="PTHR11361">
    <property type="entry name" value="DNA MISMATCH REPAIR PROTEIN MUTS FAMILY MEMBER"/>
    <property type="match status" value="1"/>
</dbReference>
<dbReference type="InterPro" id="IPR027417">
    <property type="entry name" value="P-loop_NTPase"/>
</dbReference>
<evidence type="ECO:0000313" key="6">
    <source>
        <dbReference type="EMBL" id="CAG5157110.1"/>
    </source>
</evidence>
<dbReference type="SUPFAM" id="SSF48334">
    <property type="entry name" value="DNA repair protein MutS, domain III"/>
    <property type="match status" value="1"/>
</dbReference>
<dbReference type="Gene3D" id="1.10.1420.10">
    <property type="match status" value="1"/>
</dbReference>
<evidence type="ECO:0000313" key="7">
    <source>
        <dbReference type="Proteomes" id="UP000676310"/>
    </source>
</evidence>
<evidence type="ECO:0000256" key="4">
    <source>
        <dbReference type="ARBA" id="ARBA00023125"/>
    </source>
</evidence>
<dbReference type="Pfam" id="PF05192">
    <property type="entry name" value="MutS_III"/>
    <property type="match status" value="1"/>
</dbReference>
<keyword evidence="2" id="KW-0547">Nucleotide-binding</keyword>
<sequence>MSVNTPSEAHNGAEENDDTLIEVIMAVDMTPRGTVGCCYYVARDEKLYFMEDIQCGDVNVVDSLRTFIEPTVILVSTKIDDKVIDRFDPEARSADCTSSENDQFRLPFLLEVRPPNEFSYDTAKSKLASLRFDLESGTRASFNIPGELASMDHLNEQGAVGQQGQLLRLAGRIDLESRLTVGCAGALVSYLQRRRAAAYLPGDRATSLMFRIVTLEMFSLRETMFINADTLHSLQIMGAESHPHFHNKGPTKASSGEKESLSVYGLFHHLARTPQGRFLLRQQFLRPSLNIDAINERLSALGVFTRPDNDSALQTLVQNLKDVGNMRVMMLNLRKGVGGSKNGAGGFAKSIWTSIRAFAFHALKIKDTLQEVLGGETLVIRNKVLEEFEGYHLAQIGRKISETIDLNSSAEEGRTVIMPGIDEELDQMKQTLDSLDDFLNRVARKLSEKMPSDIQATLNVIYFPQIGFLCTTPVDEATGDAVYDGTFDSPWERMFATEEQIYFKNSETREMDDHFGDVYGIISDREIEISHELAQYLLQYERLLTSCSDICGELDSLLALAQGAKIHKLCRPRMTYDNVVRIEGGRHILQELTVSSFVANDTILRGGEGDETVEEDVDQSYSTGAQLLTSSATRHTYALKDSPSMLVLTGPNYSGKSVYLKQVALIVYMAHVGSFVPVDSAMIGLTDKILSRVTTRETVSRIQSAFMIDLQQISLALSLATRRSLLIIDEFGKGTESSDGAGLACAVMEHLLSLGCERPKVIGATHFHEIFEMGLLKPRPALAFGYMEVRIDADALEVSDQITYLYNLRKGRSTSSFGTCCAAMNGVPPEIIQRAENLILLSARGGDLVAACCQIPEDEAAELEEAEQVAREFLEADVYRDPKTTLANILTISTTTNSPS</sequence>
<dbReference type="Gene3D" id="3.40.50.300">
    <property type="entry name" value="P-loop containing nucleotide triphosphate hydrolases"/>
    <property type="match status" value="1"/>
</dbReference>
<evidence type="ECO:0000256" key="3">
    <source>
        <dbReference type="ARBA" id="ARBA00022840"/>
    </source>
</evidence>
<dbReference type="InterPro" id="IPR045076">
    <property type="entry name" value="MutS"/>
</dbReference>
<dbReference type="GeneID" id="67016621"/>
<protein>
    <recommendedName>
        <fullName evidence="5">DNA mismatch repair proteins mutS family domain-containing protein</fullName>
    </recommendedName>
</protein>
<dbReference type="InterPro" id="IPR036187">
    <property type="entry name" value="DNA_mismatch_repair_MutS_sf"/>
</dbReference>